<evidence type="ECO:0000313" key="9">
    <source>
        <dbReference type="EMBL" id="QIH78737.1"/>
    </source>
</evidence>
<gene>
    <name evidence="9" type="ORF">GTN30_08620</name>
</gene>
<keyword evidence="6" id="KW-0175">Coiled coil</keyword>
<dbReference type="PROSITE" id="PS50847">
    <property type="entry name" value="GRAM_POS_ANCHORING"/>
    <property type="match status" value="1"/>
</dbReference>
<dbReference type="RefSeq" id="WP_164953647.1">
    <property type="nucleotide sequence ID" value="NZ_CP047363.1"/>
</dbReference>
<keyword evidence="4" id="KW-0732">Signal</keyword>
<keyword evidence="3" id="KW-0964">Secreted</keyword>
<keyword evidence="7" id="KW-0472">Membrane</keyword>
<evidence type="ECO:0000256" key="5">
    <source>
        <dbReference type="ARBA" id="ARBA00023088"/>
    </source>
</evidence>
<evidence type="ECO:0000313" key="10">
    <source>
        <dbReference type="Proteomes" id="UP000501122"/>
    </source>
</evidence>
<evidence type="ECO:0000256" key="6">
    <source>
        <dbReference type="SAM" id="Coils"/>
    </source>
</evidence>
<keyword evidence="5" id="KW-0572">Peptidoglycan-anchor</keyword>
<dbReference type="Proteomes" id="UP000501122">
    <property type="component" value="Chromosome"/>
</dbReference>
<name>A0AAE6X2T3_9STAP</name>
<proteinExistence type="predicted"/>
<evidence type="ECO:0000256" key="1">
    <source>
        <dbReference type="ARBA" id="ARBA00004168"/>
    </source>
</evidence>
<keyword evidence="2" id="KW-0134">Cell wall</keyword>
<reference evidence="9" key="1">
    <citation type="journal article" date="2020" name="Antimicrob. Agents Chemother.">
        <title>The novel macrolide resistance genes mef(D), msr(F) and msr(H) are present on resistance islands in Macrococcus canis, Macrococcus caseolyticus and Staphylococcus aureus.</title>
        <authorList>
            <person name="Schwendener S."/>
            <person name="Dona V."/>
            <person name="Perreten V."/>
        </authorList>
    </citation>
    <scope>NUCLEOTIDE SEQUENCE</scope>
    <source>
        <strain evidence="9">Epi0076A</strain>
    </source>
</reference>
<feature type="transmembrane region" description="Helical" evidence="7">
    <location>
        <begin position="206"/>
        <end position="223"/>
    </location>
</feature>
<protein>
    <recommendedName>
        <fullName evidence="8">Gram-positive cocci surface proteins LPxTG domain-containing protein</fullName>
    </recommendedName>
</protein>
<evidence type="ECO:0000256" key="7">
    <source>
        <dbReference type="SAM" id="Phobius"/>
    </source>
</evidence>
<evidence type="ECO:0000256" key="2">
    <source>
        <dbReference type="ARBA" id="ARBA00022512"/>
    </source>
</evidence>
<evidence type="ECO:0000256" key="4">
    <source>
        <dbReference type="ARBA" id="ARBA00022729"/>
    </source>
</evidence>
<comment type="subcellular location">
    <subcellularLocation>
        <location evidence="1">Secreted</location>
        <location evidence="1">Cell wall</location>
        <topology evidence="1">Peptidoglycan-anchor</topology>
    </subcellularLocation>
</comment>
<evidence type="ECO:0000259" key="8">
    <source>
        <dbReference type="PROSITE" id="PS50847"/>
    </source>
</evidence>
<keyword evidence="7" id="KW-0812">Transmembrane</keyword>
<accession>A0AAE6X2T3</accession>
<evidence type="ECO:0000256" key="3">
    <source>
        <dbReference type="ARBA" id="ARBA00022525"/>
    </source>
</evidence>
<dbReference type="Pfam" id="PF00746">
    <property type="entry name" value="Gram_pos_anchor"/>
    <property type="match status" value="1"/>
</dbReference>
<feature type="domain" description="Gram-positive cocci surface proteins LPxTG" evidence="8">
    <location>
        <begin position="196"/>
        <end position="228"/>
    </location>
</feature>
<keyword evidence="7" id="KW-1133">Transmembrane helix</keyword>
<dbReference type="AlphaFoldDB" id="A0AAE6X2T3"/>
<feature type="coiled-coil region" evidence="6">
    <location>
        <begin position="1"/>
        <end position="28"/>
    </location>
</feature>
<organism evidence="9 10">
    <name type="scientific">Macrococcoides canis</name>
    <dbReference type="NCBI Taxonomy" id="1855823"/>
    <lineage>
        <taxon>Bacteria</taxon>
        <taxon>Bacillati</taxon>
        <taxon>Bacillota</taxon>
        <taxon>Bacilli</taxon>
        <taxon>Bacillales</taxon>
        <taxon>Staphylococcaceae</taxon>
        <taxon>Macrococcoides</taxon>
    </lineage>
</organism>
<dbReference type="InterPro" id="IPR019931">
    <property type="entry name" value="LPXTG_anchor"/>
</dbReference>
<sequence length="228" mass="26136">MNTVKENIANKKESVEKIEKKVEQLPQEVTTKIKDNQVVNQPIPEQKLNTYIQLQTLKEKQELSELEYKTEVLKIVNKTLSHYLSNHDKNHFDFEALKLQGFDKSVLSSYHKKLLSDLEKLKLDGKISNETYNHKVFDILHEHLQNGNEKLVHVNNKLSEHQVKDNLAEGFISNLSTPVKTESKNVQPASTSTKTLPELGEAQNKPLMIATVIILIIGGFILFRSRKK</sequence>
<dbReference type="EMBL" id="CP047363">
    <property type="protein sequence ID" value="QIH78737.1"/>
    <property type="molecule type" value="Genomic_DNA"/>
</dbReference>